<dbReference type="Pfam" id="PF05826">
    <property type="entry name" value="Phospholip_A2_2"/>
    <property type="match status" value="1"/>
</dbReference>
<proteinExistence type="predicted"/>
<dbReference type="GO" id="GO:0004623">
    <property type="term" value="F:phospholipase A2 activity"/>
    <property type="evidence" value="ECO:0007669"/>
    <property type="project" value="InterPro"/>
</dbReference>
<keyword evidence="3" id="KW-0732">Signal</keyword>
<feature type="chain" id="PRO_5029631347" description="Phospholipase A2-like central domain-containing protein" evidence="3">
    <location>
        <begin position="19"/>
        <end position="266"/>
    </location>
</feature>
<dbReference type="PROSITE" id="PS00118">
    <property type="entry name" value="PA2_HIS"/>
    <property type="match status" value="1"/>
</dbReference>
<dbReference type="Proteomes" id="UP000593567">
    <property type="component" value="Unassembled WGS sequence"/>
</dbReference>
<comment type="caution">
    <text evidence="5">The sequence shown here is derived from an EMBL/GenBank/DDBJ whole genome shotgun (WGS) entry which is preliminary data.</text>
</comment>
<dbReference type="OrthoDB" id="6075074at2759"/>
<comment type="subcellular location">
    <subcellularLocation>
        <location evidence="1">Secreted</location>
    </subcellularLocation>
</comment>
<evidence type="ECO:0000256" key="1">
    <source>
        <dbReference type="ARBA" id="ARBA00004613"/>
    </source>
</evidence>
<organism evidence="5 6">
    <name type="scientific">Bugula neritina</name>
    <name type="common">Brown bryozoan</name>
    <name type="synonym">Sertularia neritina</name>
    <dbReference type="NCBI Taxonomy" id="10212"/>
    <lineage>
        <taxon>Eukaryota</taxon>
        <taxon>Metazoa</taxon>
        <taxon>Spiralia</taxon>
        <taxon>Lophotrochozoa</taxon>
        <taxon>Bryozoa</taxon>
        <taxon>Gymnolaemata</taxon>
        <taxon>Cheilostomatida</taxon>
        <taxon>Flustrina</taxon>
        <taxon>Buguloidea</taxon>
        <taxon>Bugulidae</taxon>
        <taxon>Bugula</taxon>
    </lineage>
</organism>
<dbReference type="GO" id="GO:0006644">
    <property type="term" value="P:phospholipid metabolic process"/>
    <property type="evidence" value="ECO:0007669"/>
    <property type="project" value="InterPro"/>
</dbReference>
<dbReference type="InterPro" id="IPR036444">
    <property type="entry name" value="PLipase_A2_dom_sf"/>
</dbReference>
<dbReference type="GO" id="GO:0050482">
    <property type="term" value="P:arachidonate secretion"/>
    <property type="evidence" value="ECO:0007669"/>
    <property type="project" value="InterPro"/>
</dbReference>
<gene>
    <name evidence="5" type="ORF">EB796_023773</name>
</gene>
<dbReference type="SUPFAM" id="SSF48619">
    <property type="entry name" value="Phospholipase A2, PLA2"/>
    <property type="match status" value="1"/>
</dbReference>
<dbReference type="EMBL" id="VXIV02003351">
    <property type="protein sequence ID" value="KAF6017908.1"/>
    <property type="molecule type" value="Genomic_DNA"/>
</dbReference>
<dbReference type="InterPro" id="IPR033113">
    <property type="entry name" value="PLA2_histidine"/>
</dbReference>
<sequence length="266" mass="29947">MFPTPALLLFLFTAHIWAGVVVQNQEDGILQRNFSIKKTTSRGYSELVFGLGGVIGWQRTVVKGNSSLRLLEVTNSSYIAQLIFSPSTQMVDCDVSNSAHQVRRLSKHVHSKYTKAAKHNILHHGNGLNPISNITFWIEKCYTFHGMNLNEFQSTLRSNKASSLTQSSDAAAEDITGNETRKKRGIVDLVYPAQNFYDLGENKYTDRCCRAHDYCPDIIPALSTKYNYFNFGLLTASSCSCDRNFFIILLQISHFFQQILSAEKNG</sequence>
<evidence type="ECO:0000313" key="6">
    <source>
        <dbReference type="Proteomes" id="UP000593567"/>
    </source>
</evidence>
<protein>
    <recommendedName>
        <fullName evidence="4">Phospholipase A2-like central domain-containing protein</fullName>
    </recommendedName>
</protein>
<evidence type="ECO:0000313" key="5">
    <source>
        <dbReference type="EMBL" id="KAF6017908.1"/>
    </source>
</evidence>
<dbReference type="InterPro" id="IPR016090">
    <property type="entry name" value="PLA2-like_dom"/>
</dbReference>
<evidence type="ECO:0000256" key="2">
    <source>
        <dbReference type="ARBA" id="ARBA00022525"/>
    </source>
</evidence>
<dbReference type="Gene3D" id="1.20.90.10">
    <property type="entry name" value="Phospholipase A2 domain"/>
    <property type="match status" value="1"/>
</dbReference>
<reference evidence="5" key="1">
    <citation type="submission" date="2020-06" db="EMBL/GenBank/DDBJ databases">
        <title>Draft genome of Bugula neritina, a colonial animal packing powerful symbionts and potential medicines.</title>
        <authorList>
            <person name="Rayko M."/>
        </authorList>
    </citation>
    <scope>NUCLEOTIDE SEQUENCE [LARGE SCALE GENOMIC DNA]</scope>
    <source>
        <strain evidence="5">Kwan_BN1</strain>
    </source>
</reference>
<evidence type="ECO:0000259" key="4">
    <source>
        <dbReference type="Pfam" id="PF05826"/>
    </source>
</evidence>
<name>A0A7J7IXG1_BUGNE</name>
<feature type="signal peptide" evidence="3">
    <location>
        <begin position="1"/>
        <end position="18"/>
    </location>
</feature>
<dbReference type="GO" id="GO:0005576">
    <property type="term" value="C:extracellular region"/>
    <property type="evidence" value="ECO:0007669"/>
    <property type="project" value="UniProtKB-SubCell"/>
</dbReference>
<feature type="domain" description="Phospholipase A2-like central" evidence="4">
    <location>
        <begin position="193"/>
        <end position="254"/>
    </location>
</feature>
<evidence type="ECO:0000256" key="3">
    <source>
        <dbReference type="SAM" id="SignalP"/>
    </source>
</evidence>
<keyword evidence="6" id="KW-1185">Reference proteome</keyword>
<dbReference type="PANTHER" id="PTHR12253">
    <property type="entry name" value="RH14732P"/>
    <property type="match status" value="1"/>
</dbReference>
<keyword evidence="2" id="KW-0964">Secreted</keyword>
<dbReference type="AlphaFoldDB" id="A0A7J7IXG1"/>
<accession>A0A7J7IXG1</accession>